<dbReference type="EMBL" id="CAJNOC010001633">
    <property type="protein sequence ID" value="CAF0879995.1"/>
    <property type="molecule type" value="Genomic_DNA"/>
</dbReference>
<dbReference type="AlphaFoldDB" id="A0A813XRC4"/>
<evidence type="ECO:0000313" key="3">
    <source>
        <dbReference type="Proteomes" id="UP000663879"/>
    </source>
</evidence>
<dbReference type="GO" id="GO:0006313">
    <property type="term" value="P:DNA transposition"/>
    <property type="evidence" value="ECO:0007669"/>
    <property type="project" value="InterPro"/>
</dbReference>
<evidence type="ECO:0000259" key="1">
    <source>
        <dbReference type="Pfam" id="PF01498"/>
    </source>
</evidence>
<organism evidence="2 3">
    <name type="scientific">Brachionus calyciflorus</name>
    <dbReference type="NCBI Taxonomy" id="104777"/>
    <lineage>
        <taxon>Eukaryota</taxon>
        <taxon>Metazoa</taxon>
        <taxon>Spiralia</taxon>
        <taxon>Gnathifera</taxon>
        <taxon>Rotifera</taxon>
        <taxon>Eurotatoria</taxon>
        <taxon>Monogononta</taxon>
        <taxon>Pseudotrocha</taxon>
        <taxon>Ploima</taxon>
        <taxon>Brachionidae</taxon>
        <taxon>Brachionus</taxon>
    </lineage>
</organism>
<dbReference type="Pfam" id="PF01498">
    <property type="entry name" value="HTH_Tnp_Tc3_2"/>
    <property type="match status" value="1"/>
</dbReference>
<keyword evidence="3" id="KW-1185">Reference proteome</keyword>
<evidence type="ECO:0000313" key="2">
    <source>
        <dbReference type="EMBL" id="CAF0879995.1"/>
    </source>
</evidence>
<dbReference type="GO" id="GO:0015074">
    <property type="term" value="P:DNA integration"/>
    <property type="evidence" value="ECO:0007669"/>
    <property type="project" value="InterPro"/>
</dbReference>
<dbReference type="InterPro" id="IPR009057">
    <property type="entry name" value="Homeodomain-like_sf"/>
</dbReference>
<dbReference type="Proteomes" id="UP000663879">
    <property type="component" value="Unassembled WGS sequence"/>
</dbReference>
<protein>
    <recommendedName>
        <fullName evidence="1">Transposase Tc1-like domain-containing protein</fullName>
    </recommendedName>
</protein>
<gene>
    <name evidence="2" type="ORF">OXX778_LOCUS10365</name>
</gene>
<sequence length="249" mass="29410">MRQQGKTLENIGRELNRAFRCIKRIIDRYNETNSYKDRPRSVRRRISTQKDDRNLIRLAKKNRDEPSHVLANQCKLSYGKTESSSLVRRSLLANKLEWKIAVKKPRLSANHVKARKAFCKMVKSWPVSKWRQALFSDEMNIEVDNRKNRICIRRTSAEKKNQDCIIQRTKQGSSGSIGIWCCMSYYGLDIHCIFYGRLNSTRYIQILNESLIESMEKLRQVQPFFFQQDNAPCHRAKIVTEWFTDKKSV</sequence>
<dbReference type="InterPro" id="IPR036397">
    <property type="entry name" value="RNaseH_sf"/>
</dbReference>
<dbReference type="OrthoDB" id="4843387at2759"/>
<comment type="caution">
    <text evidence="2">The sequence shown here is derived from an EMBL/GenBank/DDBJ whole genome shotgun (WGS) entry which is preliminary data.</text>
</comment>
<reference evidence="2" key="1">
    <citation type="submission" date="2021-02" db="EMBL/GenBank/DDBJ databases">
        <authorList>
            <person name="Nowell W R."/>
        </authorList>
    </citation>
    <scope>NUCLEOTIDE SEQUENCE</scope>
    <source>
        <strain evidence="2">Ploen Becks lab</strain>
    </source>
</reference>
<accession>A0A813XRC4</accession>
<dbReference type="PANTHER" id="PTHR47326:SF1">
    <property type="entry name" value="HTH PSQ-TYPE DOMAIN-CONTAINING PROTEIN"/>
    <property type="match status" value="1"/>
</dbReference>
<proteinExistence type="predicted"/>
<name>A0A813XRC4_9BILA</name>
<feature type="domain" description="Transposase Tc1-like" evidence="1">
    <location>
        <begin position="52"/>
        <end position="120"/>
    </location>
</feature>
<dbReference type="SUPFAM" id="SSF46689">
    <property type="entry name" value="Homeodomain-like"/>
    <property type="match status" value="1"/>
</dbReference>
<dbReference type="InterPro" id="IPR002492">
    <property type="entry name" value="Transposase_Tc1-like"/>
</dbReference>
<dbReference type="GO" id="GO:0003677">
    <property type="term" value="F:DNA binding"/>
    <property type="evidence" value="ECO:0007669"/>
    <property type="project" value="InterPro"/>
</dbReference>
<dbReference type="Gene3D" id="3.30.420.10">
    <property type="entry name" value="Ribonuclease H-like superfamily/Ribonuclease H"/>
    <property type="match status" value="1"/>
</dbReference>
<dbReference type="PANTHER" id="PTHR47326">
    <property type="entry name" value="TRANSPOSABLE ELEMENT TC3 TRANSPOSASE-LIKE PROTEIN"/>
    <property type="match status" value="1"/>
</dbReference>